<dbReference type="EMBL" id="CP025704">
    <property type="protein sequence ID" value="AUN97394.1"/>
    <property type="molecule type" value="Genomic_DNA"/>
</dbReference>
<keyword evidence="2" id="KW-1185">Reference proteome</keyword>
<evidence type="ECO:0000313" key="2">
    <source>
        <dbReference type="Proteomes" id="UP000235584"/>
    </source>
</evidence>
<name>A0A2K9NRK7_BACTC</name>
<reference evidence="1 2" key="1">
    <citation type="submission" date="2018-01" db="EMBL/GenBank/DDBJ databases">
        <title>Complete genome sequence of Bacteriovorax stolpii DSM12778.</title>
        <authorList>
            <person name="Tang B."/>
            <person name="Chang J."/>
        </authorList>
    </citation>
    <scope>NUCLEOTIDE SEQUENCE [LARGE SCALE GENOMIC DNA]</scope>
    <source>
        <strain evidence="1 2">DSM 12778</strain>
    </source>
</reference>
<accession>A0A2K9NRK7</accession>
<evidence type="ECO:0000313" key="1">
    <source>
        <dbReference type="EMBL" id="AUN97394.1"/>
    </source>
</evidence>
<dbReference type="Proteomes" id="UP000235584">
    <property type="component" value="Chromosome"/>
</dbReference>
<protein>
    <submittedName>
        <fullName evidence="1">Uncharacterized protein</fullName>
    </submittedName>
</protein>
<organism evidence="1 2">
    <name type="scientific">Bacteriovorax stolpii</name>
    <name type="common">Bdellovibrio stolpii</name>
    <dbReference type="NCBI Taxonomy" id="960"/>
    <lineage>
        <taxon>Bacteria</taxon>
        <taxon>Pseudomonadati</taxon>
        <taxon>Bdellovibrionota</taxon>
        <taxon>Bacteriovoracia</taxon>
        <taxon>Bacteriovoracales</taxon>
        <taxon>Bacteriovoracaceae</taxon>
        <taxon>Bacteriovorax</taxon>
    </lineage>
</organism>
<sequence length="104" mass="11136">MKKIVLSLATMATLFMSTNAFAGAMKELVIEAEDAIIAEFYDNGREVTSITNHSLVTIKGGVGVKAKVETVNPLNGYPQTWSCLVSFEKSGNSFSPKDVDCSGI</sequence>
<gene>
    <name evidence="1" type="ORF">C0V70_04565</name>
</gene>
<dbReference type="AlphaFoldDB" id="A0A2K9NRK7"/>
<dbReference type="RefSeq" id="WP_102242689.1">
    <property type="nucleotide sequence ID" value="NZ_CP025704.1"/>
</dbReference>
<proteinExistence type="predicted"/>
<dbReference type="KEGG" id="bsto:C0V70_04565"/>